<reference evidence="2" key="1">
    <citation type="journal article" date="2022" name="Nat. Commun.">
        <title>Chromosome evolution and the genetic basis of agronomically important traits in greater yam.</title>
        <authorList>
            <person name="Bredeson J.V."/>
            <person name="Lyons J.B."/>
            <person name="Oniyinde I.O."/>
            <person name="Okereke N.R."/>
            <person name="Kolade O."/>
            <person name="Nnabue I."/>
            <person name="Nwadili C.O."/>
            <person name="Hribova E."/>
            <person name="Parker M."/>
            <person name="Nwogha J."/>
            <person name="Shu S."/>
            <person name="Carlson J."/>
            <person name="Kariba R."/>
            <person name="Muthemba S."/>
            <person name="Knop K."/>
            <person name="Barton G.J."/>
            <person name="Sherwood A.V."/>
            <person name="Lopez-Montes A."/>
            <person name="Asiedu R."/>
            <person name="Jamnadass R."/>
            <person name="Muchugi A."/>
            <person name="Goodstein D."/>
            <person name="Egesi C.N."/>
            <person name="Featherston J."/>
            <person name="Asfaw A."/>
            <person name="Simpson G.G."/>
            <person name="Dolezel J."/>
            <person name="Hendre P.S."/>
            <person name="Van Deynze A."/>
            <person name="Kumar P.L."/>
            <person name="Obidiegwu J.E."/>
            <person name="Bhattacharjee R."/>
            <person name="Rokhsar D.S."/>
        </authorList>
    </citation>
    <scope>NUCLEOTIDE SEQUENCE [LARGE SCALE GENOMIC DNA]</scope>
    <source>
        <strain evidence="2">cv. TDa95/00328</strain>
    </source>
</reference>
<sequence length="711" mass="76819">MAPVAAAGDQATDLLQKLSLDSPTKSKAQDASEVGKKSSAVQQGTTANNGEMLTTVPGDRSSTPFSRDAMDPTVCYLPNGFSSQAYYYRGGYDASVNDWDGYLNYDVMDMSSAGVYGDMYQHGYGYANYGPYPSPGSQIPAAEPDWGMYASPNYQYPQFYQAPTPSGGAPYTPQQGDVSSSVTSNQPLPSADASKANSNGVSNGSVNANMSVALRPNNQNSAVSTSIGPGVGQGTAAGQAVEGIVRQSEAKGKIRGGHPSGSRLGYGGRRSPQWFDGPTFSNGQHRPTSAGPLSSTHLRYSSNPSVRNHTWPVPHPGGLYASRPIQAMGSASPGYMNSMYSNNHMYGQYGNTLKTAMGFGTNLYDSRAYGAMSQVFNSRYKSRVRGSGYFGYGNENFDGLTELNRGPRSGLPKGIKGNGSNLTIAVKGQNLPLNGSEDSSLRAVGGDEYNRPDFPETYSTAKFFIIKSYSEDDIHKSIKYSVWASTPNGNKKLDSAYQEAQSLADGCPVFLFFSVNTSGQFVGVAEMVGPVDFDKTVSYWQQDKWKGCFSVKWHIVKDVPNSILKHITLENNENKPVTNSRDTQEVKLEQGIQLLKLFKEHVSKTSILDDFGFYETREKLMQERRSKQLQKQVLDGKVTVASSLDEKEKEKDELNGKVRFPQPLEPVTILSKETGQGGGIIGGTKTSEENSESLKVSKVSNDKGQSNAADG</sequence>
<proteinExistence type="predicted"/>
<protein>
    <submittedName>
        <fullName evidence="1">ATP synthase F0 complex subunit C protein</fullName>
    </submittedName>
</protein>
<organism evidence="1 2">
    <name type="scientific">Dioscorea alata</name>
    <name type="common">Purple yam</name>
    <dbReference type="NCBI Taxonomy" id="55571"/>
    <lineage>
        <taxon>Eukaryota</taxon>
        <taxon>Viridiplantae</taxon>
        <taxon>Streptophyta</taxon>
        <taxon>Embryophyta</taxon>
        <taxon>Tracheophyta</taxon>
        <taxon>Spermatophyta</taxon>
        <taxon>Magnoliopsida</taxon>
        <taxon>Liliopsida</taxon>
        <taxon>Dioscoreales</taxon>
        <taxon>Dioscoreaceae</taxon>
        <taxon>Dioscorea</taxon>
    </lineage>
</organism>
<evidence type="ECO:0000313" key="2">
    <source>
        <dbReference type="Proteomes" id="UP000827976"/>
    </source>
</evidence>
<gene>
    <name evidence="1" type="ORF">IHE45_13G091300</name>
</gene>
<name>A0ACB7UZN6_DIOAL</name>
<dbReference type="Proteomes" id="UP000827976">
    <property type="component" value="Chromosome 13"/>
</dbReference>
<comment type="caution">
    <text evidence="1">The sequence shown here is derived from an EMBL/GenBank/DDBJ whole genome shotgun (WGS) entry which is preliminary data.</text>
</comment>
<evidence type="ECO:0000313" key="1">
    <source>
        <dbReference type="EMBL" id="KAH7666284.1"/>
    </source>
</evidence>
<accession>A0ACB7UZN6</accession>
<dbReference type="EMBL" id="CM037023">
    <property type="protein sequence ID" value="KAH7666284.1"/>
    <property type="molecule type" value="Genomic_DNA"/>
</dbReference>
<keyword evidence="2" id="KW-1185">Reference proteome</keyword>